<organism evidence="2 3">
    <name type="scientific">Isoptericola halotolerans</name>
    <dbReference type="NCBI Taxonomy" id="300560"/>
    <lineage>
        <taxon>Bacteria</taxon>
        <taxon>Bacillati</taxon>
        <taxon>Actinomycetota</taxon>
        <taxon>Actinomycetes</taxon>
        <taxon>Micrococcales</taxon>
        <taxon>Promicromonosporaceae</taxon>
        <taxon>Isoptericola</taxon>
    </lineage>
</organism>
<name>A0ABX2A402_9MICO</name>
<dbReference type="RefSeq" id="WP_171783629.1">
    <property type="nucleotide sequence ID" value="NZ_BAAAML010000006.1"/>
</dbReference>
<keyword evidence="3" id="KW-1185">Reference proteome</keyword>
<feature type="region of interest" description="Disordered" evidence="1">
    <location>
        <begin position="58"/>
        <end position="79"/>
    </location>
</feature>
<accession>A0ABX2A402</accession>
<comment type="caution">
    <text evidence="2">The sequence shown here is derived from an EMBL/GenBank/DDBJ whole genome shotgun (WGS) entry which is preliminary data.</text>
</comment>
<gene>
    <name evidence="2" type="ORF">HDG69_001991</name>
</gene>
<evidence type="ECO:0000313" key="3">
    <source>
        <dbReference type="Proteomes" id="UP000757540"/>
    </source>
</evidence>
<sequence>MTQTFVHVGVGLRRPDDVVVLGDAMMRRQRPLTTVAELTDLAGRTRKVKGITRLRDQVPRMRPGTGSGPETVTRLGPVA</sequence>
<dbReference type="EMBL" id="JABEZU010000002">
    <property type="protein sequence ID" value="NOV97416.1"/>
    <property type="molecule type" value="Genomic_DNA"/>
</dbReference>
<evidence type="ECO:0000313" key="2">
    <source>
        <dbReference type="EMBL" id="NOV97416.1"/>
    </source>
</evidence>
<dbReference type="Proteomes" id="UP000757540">
    <property type="component" value="Unassembled WGS sequence"/>
</dbReference>
<evidence type="ECO:0000256" key="1">
    <source>
        <dbReference type="SAM" id="MobiDB-lite"/>
    </source>
</evidence>
<reference evidence="2 3" key="1">
    <citation type="submission" date="2020-05" db="EMBL/GenBank/DDBJ databases">
        <title>Genomic Encyclopedia of Type Strains, Phase III (KMG-III): the genomes of soil and plant-associated and newly described type strains.</title>
        <authorList>
            <person name="Whitman W."/>
        </authorList>
    </citation>
    <scope>NUCLEOTIDE SEQUENCE [LARGE SCALE GENOMIC DNA]</scope>
    <source>
        <strain evidence="2 3">KCTC 19046</strain>
    </source>
</reference>
<protein>
    <submittedName>
        <fullName evidence="2">Uncharacterized protein</fullName>
    </submittedName>
</protein>
<proteinExistence type="predicted"/>